<dbReference type="Proteomes" id="UP000464597">
    <property type="component" value="Chromosome"/>
</dbReference>
<name>A0ABX6GZM6_9MICO</name>
<dbReference type="RefSeq" id="WP_159422891.1">
    <property type="nucleotide sequence ID" value="NZ_CP047180.1"/>
</dbReference>
<organism evidence="4 5">
    <name type="scientific">Rathayibacter festucae</name>
    <dbReference type="NCBI Taxonomy" id="110937"/>
    <lineage>
        <taxon>Bacteria</taxon>
        <taxon>Bacillati</taxon>
        <taxon>Actinomycetota</taxon>
        <taxon>Actinomycetes</taxon>
        <taxon>Micrococcales</taxon>
        <taxon>Microbacteriaceae</taxon>
        <taxon>Rathayibacter</taxon>
    </lineage>
</organism>
<accession>A0ABX6GZM6</accession>
<proteinExistence type="predicted"/>
<feature type="region of interest" description="Disordered" evidence="2">
    <location>
        <begin position="1"/>
        <end position="42"/>
    </location>
</feature>
<keyword evidence="1" id="KW-0175">Coiled coil</keyword>
<evidence type="ECO:0000256" key="3">
    <source>
        <dbReference type="SAM" id="Phobius"/>
    </source>
</evidence>
<keyword evidence="3" id="KW-1133">Transmembrane helix</keyword>
<feature type="transmembrane region" description="Helical" evidence="3">
    <location>
        <begin position="51"/>
        <end position="69"/>
    </location>
</feature>
<evidence type="ECO:0000256" key="1">
    <source>
        <dbReference type="SAM" id="Coils"/>
    </source>
</evidence>
<keyword evidence="3" id="KW-0472">Membrane</keyword>
<keyword evidence="3" id="KW-0812">Transmembrane</keyword>
<feature type="compositionally biased region" description="Basic and acidic residues" evidence="2">
    <location>
        <begin position="1"/>
        <end position="16"/>
    </location>
</feature>
<dbReference type="EMBL" id="CP047180">
    <property type="protein sequence ID" value="QHC62985.1"/>
    <property type="molecule type" value="Genomic_DNA"/>
</dbReference>
<keyword evidence="5" id="KW-1185">Reference proteome</keyword>
<evidence type="ECO:0000313" key="5">
    <source>
        <dbReference type="Proteomes" id="UP000464597"/>
    </source>
</evidence>
<gene>
    <name evidence="4" type="ORF">GSU69_10020</name>
</gene>
<reference evidence="5" key="1">
    <citation type="submission" date="2019-12" db="EMBL/GenBank/DDBJ databases">
        <title>Complete and draft genome sequences of new strains and members of some known species of the genus Rathayibacter isolated from plants.</title>
        <authorList>
            <person name="Tarlachkov S.V."/>
            <person name="Starodumova I.P."/>
            <person name="Dorofeeva L.V."/>
            <person name="Prisyazhnaya N.V."/>
            <person name="Leyn S."/>
            <person name="Zlamal J."/>
            <person name="Elan M."/>
            <person name="Osterman A.L."/>
            <person name="Nadler S."/>
            <person name="Subbotin S.A."/>
            <person name="Evtushenko L.I."/>
        </authorList>
    </citation>
    <scope>NUCLEOTIDE SEQUENCE [LARGE SCALE GENOMIC DNA]</scope>
    <source>
        <strain evidence="5">VKM Ac-2802</strain>
    </source>
</reference>
<feature type="coiled-coil region" evidence="1">
    <location>
        <begin position="100"/>
        <end position="127"/>
    </location>
</feature>
<sequence length="218" mass="22376">MTTPDDRPENRPENRPQDAPQDSPAGDPGTTRTRRRSGDVGISGIASKRRGLVIGGVVAVGVLGLAVALNSANPSTDGVVTTGADGQDYVIPENAERPVYASREDCLADVQEQIAQLQAQGEEVGDDPEQLCEATDEYRGHYAGGFWVGPLIFASSRWNSTRATSWAPVTSGGFAARGATQPDVVQKAPAGANPGSKATLAGGFGGTGKSGFGSHVGG</sequence>
<evidence type="ECO:0000256" key="2">
    <source>
        <dbReference type="SAM" id="MobiDB-lite"/>
    </source>
</evidence>
<protein>
    <submittedName>
        <fullName evidence="4">Uncharacterized protein</fullName>
    </submittedName>
</protein>
<evidence type="ECO:0000313" key="4">
    <source>
        <dbReference type="EMBL" id="QHC62985.1"/>
    </source>
</evidence>